<protein>
    <recommendedName>
        <fullName evidence="3">Translation initiation factor 6</fullName>
        <shortName evidence="3">aIF-6</shortName>
    </recommendedName>
</protein>
<sequence>MLETIDFAGDENIGVYTRVFEDFAVVPLNATEEYVSAVEKKFGIEVIKTTIQGSSIIGSLLVGNSNGLITSGLATPEESAVLKNCSNVMFLSRTMNAAGNIILANDEIALVHPNLPDRYAEKISEFLDVPVVMMTIGGIPTVGMAAVATNTGILVSPGITAQEIKEIEDITSLPIGTGTVNMGSSLVGTGLIANSKSYLAGISTSGYELGRIEEVFGFE</sequence>
<comment type="similarity">
    <text evidence="3">Belongs to the eIF-6 family.</text>
</comment>
<organism evidence="4 5">
    <name type="scientific">Methanomicrobium antiquum</name>
    <dbReference type="NCBI Taxonomy" id="487686"/>
    <lineage>
        <taxon>Archaea</taxon>
        <taxon>Methanobacteriati</taxon>
        <taxon>Methanobacteriota</taxon>
        <taxon>Stenosarchaea group</taxon>
        <taxon>Methanomicrobia</taxon>
        <taxon>Methanomicrobiales</taxon>
        <taxon>Methanomicrobiaceae</taxon>
        <taxon>Methanomicrobium</taxon>
    </lineage>
</organism>
<dbReference type="EMBL" id="CP091092">
    <property type="protein sequence ID" value="WFN37562.1"/>
    <property type="molecule type" value="Genomic_DNA"/>
</dbReference>
<comment type="function">
    <text evidence="3">Binds to the 50S ribosomal subunit and prevents its association with the 30S ribosomal subunit to form the 70S initiation complex.</text>
</comment>
<keyword evidence="5" id="KW-1185">Reference proteome</keyword>
<evidence type="ECO:0000313" key="5">
    <source>
        <dbReference type="Proteomes" id="UP001218895"/>
    </source>
</evidence>
<dbReference type="NCBIfam" id="TIGR00323">
    <property type="entry name" value="eIF-6"/>
    <property type="match status" value="1"/>
</dbReference>
<gene>
    <name evidence="3" type="primary">eif6</name>
    <name evidence="4" type="ORF">L1994_04015</name>
</gene>
<evidence type="ECO:0000256" key="1">
    <source>
        <dbReference type="ARBA" id="ARBA00022540"/>
    </source>
</evidence>
<dbReference type="Proteomes" id="UP001218895">
    <property type="component" value="Chromosome"/>
</dbReference>
<dbReference type="InterPro" id="IPR002769">
    <property type="entry name" value="eIF6"/>
</dbReference>
<keyword evidence="2 3" id="KW-0648">Protein biosynthesis</keyword>
<dbReference type="SMART" id="SM00654">
    <property type="entry name" value="eIF6"/>
    <property type="match status" value="1"/>
</dbReference>
<accession>A0AAF0FS32</accession>
<dbReference type="GO" id="GO:0003743">
    <property type="term" value="F:translation initiation factor activity"/>
    <property type="evidence" value="ECO:0007669"/>
    <property type="project" value="UniProtKB-UniRule"/>
</dbReference>
<dbReference type="PIRSF" id="PIRSF006413">
    <property type="entry name" value="IF-6"/>
    <property type="match status" value="1"/>
</dbReference>
<dbReference type="GO" id="GO:0042256">
    <property type="term" value="P:cytosolic ribosome assembly"/>
    <property type="evidence" value="ECO:0007669"/>
    <property type="project" value="InterPro"/>
</dbReference>
<name>A0AAF0FS32_9EURY</name>
<reference evidence="4" key="1">
    <citation type="submission" date="2022-01" db="EMBL/GenBank/DDBJ databases">
        <title>Complete genome of Methanomicrobium antiquum DSM 21220.</title>
        <authorList>
            <person name="Chen S.-C."/>
            <person name="You Y.-T."/>
            <person name="Zhou Y.-Z."/>
            <person name="Lai M.-C."/>
        </authorList>
    </citation>
    <scope>NUCLEOTIDE SEQUENCE</scope>
    <source>
        <strain evidence="4">DSM 21220</strain>
    </source>
</reference>
<dbReference type="GeneID" id="79949535"/>
<dbReference type="GO" id="GO:0043022">
    <property type="term" value="F:ribosome binding"/>
    <property type="evidence" value="ECO:0007669"/>
    <property type="project" value="InterPro"/>
</dbReference>
<dbReference type="HAMAP" id="MF_00032">
    <property type="entry name" value="eIF_6"/>
    <property type="match status" value="1"/>
</dbReference>
<evidence type="ECO:0000256" key="2">
    <source>
        <dbReference type="ARBA" id="ARBA00022917"/>
    </source>
</evidence>
<dbReference type="AlphaFoldDB" id="A0AAF0FS32"/>
<dbReference type="PANTHER" id="PTHR10784">
    <property type="entry name" value="TRANSLATION INITIATION FACTOR 6"/>
    <property type="match status" value="1"/>
</dbReference>
<dbReference type="KEGG" id="manq:L1994_04015"/>
<dbReference type="NCBIfam" id="NF003132">
    <property type="entry name" value="PRK04046.2-4"/>
    <property type="match status" value="1"/>
</dbReference>
<evidence type="ECO:0000256" key="3">
    <source>
        <dbReference type="HAMAP-Rule" id="MF_00032"/>
    </source>
</evidence>
<proteinExistence type="inferred from homology"/>
<dbReference type="Pfam" id="PF01912">
    <property type="entry name" value="eIF-6"/>
    <property type="match status" value="1"/>
</dbReference>
<keyword evidence="1 3" id="KW-0396">Initiation factor</keyword>
<dbReference type="SUPFAM" id="SSF55909">
    <property type="entry name" value="Pentein"/>
    <property type="match status" value="1"/>
</dbReference>
<evidence type="ECO:0000313" key="4">
    <source>
        <dbReference type="EMBL" id="WFN37562.1"/>
    </source>
</evidence>
<dbReference type="RefSeq" id="WP_278100402.1">
    <property type="nucleotide sequence ID" value="NZ_CP091092.1"/>
</dbReference>
<dbReference type="Gene3D" id="3.75.10.10">
    <property type="entry name" value="L-arginine/glycine Amidinotransferase, Chain A"/>
    <property type="match status" value="1"/>
</dbReference>